<dbReference type="EMBL" id="QSJN01000002">
    <property type="protein sequence ID" value="RHD77326.1"/>
    <property type="molecule type" value="Genomic_DNA"/>
</dbReference>
<evidence type="ECO:0000313" key="7">
    <source>
        <dbReference type="Proteomes" id="UP000284660"/>
    </source>
</evidence>
<evidence type="ECO:0000313" key="9">
    <source>
        <dbReference type="Proteomes" id="UP000441609"/>
    </source>
</evidence>
<evidence type="ECO:0000313" key="3">
    <source>
        <dbReference type="EMBL" id="MRZ49625.1"/>
    </source>
</evidence>
<reference evidence="5 7" key="2">
    <citation type="submission" date="2018-08" db="EMBL/GenBank/DDBJ databases">
        <title>A genome reference for cultivated species of the human gut microbiota.</title>
        <authorList>
            <person name="Zou Y."/>
            <person name="Xue W."/>
            <person name="Luo G."/>
        </authorList>
    </citation>
    <scope>NUCLEOTIDE SEQUENCE [LARGE SCALE GENOMIC DNA]</scope>
    <source>
        <strain evidence="5 7">AM30-4</strain>
    </source>
</reference>
<dbReference type="InterPro" id="IPR011042">
    <property type="entry name" value="6-blade_b-propeller_TolB-like"/>
</dbReference>
<dbReference type="PROSITE" id="PS51257">
    <property type="entry name" value="PROKAR_LIPOPROTEIN"/>
    <property type="match status" value="1"/>
</dbReference>
<proteinExistence type="predicted"/>
<evidence type="ECO:0000313" key="8">
    <source>
        <dbReference type="Proteomes" id="UP000441358"/>
    </source>
</evidence>
<dbReference type="Proteomes" id="UP000441609">
    <property type="component" value="Unassembled WGS sequence"/>
</dbReference>
<dbReference type="Proteomes" id="UP000095455">
    <property type="component" value="Unassembled WGS sequence"/>
</dbReference>
<evidence type="ECO:0000313" key="4">
    <source>
        <dbReference type="EMBL" id="MSB75234.1"/>
    </source>
</evidence>
<evidence type="ECO:0000313" key="5">
    <source>
        <dbReference type="EMBL" id="RHD77326.1"/>
    </source>
</evidence>
<name>A0A173WGK9_PARDI</name>
<comment type="caution">
    <text evidence="2">The sequence shown here is derived from an EMBL/GenBank/DDBJ whole genome shotgun (WGS) entry which is preliminary data.</text>
</comment>
<sequence>MKSIIYYFSMISIFFFLSCTGWKDKKNMESDIITVNLDERDEISTKDLFSEIQLIPLETTPESLIRNITQIKFFEDRYYIHDYSRSQIFVFDREGHFQFALNEKGNGPGEYLNLTDFAIDTTRRNLVVLCAVSNALFFYDLGGKFIEKKKLPEIAGAYNSLQFQNKDTIAFFTYDYDHRLKFYSLSRNEILDEYFPEDIKDVFCRGVFPFPHAFRRSLTNTIYSLSGATFTELYRWDFGDLNNDIEKLEFHPNMSKQEIIQYAKDVYSSKSVNYIIDSQGQNSRYRYAMVVRQNKYIQLFYNRKNHDLLQFERTKEGLQLYPIYFGEDFILCTPEGGLPLNDLFPEKLRNEDQQRIIQSHSEQENPVLVKYVFKNEG</sequence>
<dbReference type="Proteomes" id="UP000461276">
    <property type="component" value="Unassembled WGS sequence"/>
</dbReference>
<dbReference type="OrthoDB" id="1098482at2"/>
<evidence type="ECO:0000313" key="2">
    <source>
        <dbReference type="EMBL" id="MRY93455.1"/>
    </source>
</evidence>
<dbReference type="EMBL" id="WKMY01000005">
    <property type="protein sequence ID" value="MRY93455.1"/>
    <property type="molecule type" value="Genomic_DNA"/>
</dbReference>
<dbReference type="EMBL" id="CYYK01000001">
    <property type="protein sequence ID" value="CUN38621.1"/>
    <property type="molecule type" value="Genomic_DNA"/>
</dbReference>
<dbReference type="EMBL" id="WKMO01000020">
    <property type="protein sequence ID" value="MSB75234.1"/>
    <property type="molecule type" value="Genomic_DNA"/>
</dbReference>
<dbReference type="OMA" id="YTEDICK"/>
<dbReference type="Gene3D" id="2.120.10.30">
    <property type="entry name" value="TolB, C-terminal domain"/>
    <property type="match status" value="1"/>
</dbReference>
<dbReference type="AlphaFoldDB" id="A0A173WGK9"/>
<reference evidence="8 9" key="3">
    <citation type="journal article" date="2019" name="Nat. Med.">
        <title>A library of human gut bacterial isolates paired with longitudinal multiomics data enables mechanistic microbiome research.</title>
        <authorList>
            <person name="Poyet M."/>
            <person name="Groussin M."/>
            <person name="Gibbons S.M."/>
            <person name="Avila-Pacheco J."/>
            <person name="Jiang X."/>
            <person name="Kearney S.M."/>
            <person name="Perrotta A.R."/>
            <person name="Berdy B."/>
            <person name="Zhao S."/>
            <person name="Lieberman T.D."/>
            <person name="Swanson P.K."/>
            <person name="Smith M."/>
            <person name="Roesemann S."/>
            <person name="Alexander J.E."/>
            <person name="Rich S.A."/>
            <person name="Livny J."/>
            <person name="Vlamakis H."/>
            <person name="Clish C."/>
            <person name="Bullock K."/>
            <person name="Deik A."/>
            <person name="Scott J."/>
            <person name="Pierce K.A."/>
            <person name="Xavier R.J."/>
            <person name="Alm E.J."/>
        </authorList>
    </citation>
    <scope>NUCLEOTIDE SEQUENCE [LARGE SCALE GENOMIC DNA]</scope>
    <source>
        <strain evidence="4 9">BIOML-A20</strain>
        <strain evidence="3 8">BIOML-A32</strain>
        <strain evidence="2 10">BIOML-A9</strain>
    </source>
</reference>
<evidence type="ECO:0000313" key="6">
    <source>
        <dbReference type="Proteomes" id="UP000095455"/>
    </source>
</evidence>
<gene>
    <name evidence="5" type="ORF">DW782_05090</name>
    <name evidence="1" type="ORF">ERS852380_00217</name>
    <name evidence="3" type="ORF">GKD66_05125</name>
    <name evidence="2" type="ORF">GKD67_09490</name>
    <name evidence="4" type="ORF">GKD70_18390</name>
</gene>
<reference evidence="1 6" key="1">
    <citation type="submission" date="2015-09" db="EMBL/GenBank/DDBJ databases">
        <authorList>
            <consortium name="Pathogen Informatics"/>
        </authorList>
    </citation>
    <scope>NUCLEOTIDE SEQUENCE [LARGE SCALE GENOMIC DNA]</scope>
    <source>
        <strain evidence="1 6">2789STDY5608822</strain>
    </source>
</reference>
<dbReference type="EMBL" id="WKMC01000002">
    <property type="protein sequence ID" value="MRZ49625.1"/>
    <property type="molecule type" value="Genomic_DNA"/>
</dbReference>
<organism evidence="2 10">
    <name type="scientific">Parabacteroides distasonis</name>
    <dbReference type="NCBI Taxonomy" id="823"/>
    <lineage>
        <taxon>Bacteria</taxon>
        <taxon>Pseudomonadati</taxon>
        <taxon>Bacteroidota</taxon>
        <taxon>Bacteroidia</taxon>
        <taxon>Bacteroidales</taxon>
        <taxon>Tannerellaceae</taxon>
        <taxon>Parabacteroides</taxon>
    </lineage>
</organism>
<dbReference type="Pfam" id="PF17170">
    <property type="entry name" value="DUF5128"/>
    <property type="match status" value="1"/>
</dbReference>
<dbReference type="Proteomes" id="UP000284660">
    <property type="component" value="Unassembled WGS sequence"/>
</dbReference>
<dbReference type="RefSeq" id="WP_005859602.1">
    <property type="nucleotide sequence ID" value="NZ_BQOC01000003.1"/>
</dbReference>
<accession>A0A173WGK9</accession>
<dbReference type="Proteomes" id="UP000441358">
    <property type="component" value="Unassembled WGS sequence"/>
</dbReference>
<protein>
    <submittedName>
        <fullName evidence="2">6-bladed beta-propeller</fullName>
    </submittedName>
</protein>
<evidence type="ECO:0000313" key="10">
    <source>
        <dbReference type="Proteomes" id="UP000461276"/>
    </source>
</evidence>
<evidence type="ECO:0000313" key="1">
    <source>
        <dbReference type="EMBL" id="CUN38621.1"/>
    </source>
</evidence>
<dbReference type="SUPFAM" id="SSF63825">
    <property type="entry name" value="YWTD domain"/>
    <property type="match status" value="1"/>
</dbReference>